<dbReference type="EMBL" id="FWZT01000009">
    <property type="protein sequence ID" value="SMF28514.1"/>
    <property type="molecule type" value="Genomic_DNA"/>
</dbReference>
<dbReference type="PANTHER" id="PTHR47823:SF9">
    <property type="entry name" value="CHROMOSOME UNDETERMINED SCAFFOLD_10, WHOLE GENOME SHOTGUN SEQUENCE"/>
    <property type="match status" value="1"/>
</dbReference>
<name>A0A1Y6BZ80_9BACT</name>
<dbReference type="SUPFAM" id="SSF51206">
    <property type="entry name" value="cAMP-binding domain-like"/>
    <property type="match status" value="1"/>
</dbReference>
<evidence type="ECO:0000313" key="3">
    <source>
        <dbReference type="Proteomes" id="UP000192907"/>
    </source>
</evidence>
<dbReference type="STRING" id="1513793.SAMN06296036_10920"/>
<dbReference type="Proteomes" id="UP000192907">
    <property type="component" value="Unassembled WGS sequence"/>
</dbReference>
<accession>A0A1Y6BZ80</accession>
<evidence type="ECO:0000259" key="1">
    <source>
        <dbReference type="PROSITE" id="PS50042"/>
    </source>
</evidence>
<protein>
    <submittedName>
        <fullName evidence="2">Cyclic nucleotide-binding domain-containing protein</fullName>
    </submittedName>
</protein>
<gene>
    <name evidence="2" type="ORF">SAMN06296036_10920</name>
</gene>
<organism evidence="2 3">
    <name type="scientific">Pseudobacteriovorax antillogorgiicola</name>
    <dbReference type="NCBI Taxonomy" id="1513793"/>
    <lineage>
        <taxon>Bacteria</taxon>
        <taxon>Pseudomonadati</taxon>
        <taxon>Bdellovibrionota</taxon>
        <taxon>Oligoflexia</taxon>
        <taxon>Oligoflexales</taxon>
        <taxon>Pseudobacteriovoracaceae</taxon>
        <taxon>Pseudobacteriovorax</taxon>
    </lineage>
</organism>
<evidence type="ECO:0000313" key="2">
    <source>
        <dbReference type="EMBL" id="SMF28514.1"/>
    </source>
</evidence>
<dbReference type="Gene3D" id="2.60.120.10">
    <property type="entry name" value="Jelly Rolls"/>
    <property type="match status" value="1"/>
</dbReference>
<keyword evidence="3" id="KW-1185">Reference proteome</keyword>
<dbReference type="RefSeq" id="WP_159455354.1">
    <property type="nucleotide sequence ID" value="NZ_FWZT01000009.1"/>
</dbReference>
<reference evidence="3" key="1">
    <citation type="submission" date="2017-04" db="EMBL/GenBank/DDBJ databases">
        <authorList>
            <person name="Varghese N."/>
            <person name="Submissions S."/>
        </authorList>
    </citation>
    <scope>NUCLEOTIDE SEQUENCE [LARGE SCALE GENOMIC DNA]</scope>
    <source>
        <strain evidence="3">RKEM611</strain>
    </source>
</reference>
<dbReference type="InterPro" id="IPR014710">
    <property type="entry name" value="RmlC-like_jellyroll"/>
</dbReference>
<dbReference type="SMART" id="SM00100">
    <property type="entry name" value="cNMP"/>
    <property type="match status" value="1"/>
</dbReference>
<dbReference type="Pfam" id="PF00027">
    <property type="entry name" value="cNMP_binding"/>
    <property type="match status" value="1"/>
</dbReference>
<dbReference type="AlphaFoldDB" id="A0A1Y6BZ80"/>
<dbReference type="CDD" id="cd00038">
    <property type="entry name" value="CAP_ED"/>
    <property type="match status" value="1"/>
</dbReference>
<dbReference type="InterPro" id="IPR000595">
    <property type="entry name" value="cNMP-bd_dom"/>
</dbReference>
<feature type="domain" description="Cyclic nucleotide-binding" evidence="1">
    <location>
        <begin position="10"/>
        <end position="108"/>
    </location>
</feature>
<sequence length="233" mass="25566">MKVKLTEIPIFKYVDQDLAHHLNECSQLIVKDQGQPILLRDEPTPGLFILVAGKVDIFVGNDKEPTFQFPEGEVFGEMSLIDQAKASATIRAAVDQTKLIFVHKEKFEARLKQDSALASGFYKGAAAVLTKRMRLANGKLATEMAQLDSFQEDGSSLIQILNQLSEHCHKALASHRQNSQASARLVKMLAEGSDESRELAAGQTAHGASLTKMSELLDQLVQVSRQAHTPKAS</sequence>
<dbReference type="PANTHER" id="PTHR47823">
    <property type="entry name" value="ION_TRANS DOMAIN-CONTAINING PROTEIN"/>
    <property type="match status" value="1"/>
</dbReference>
<dbReference type="InterPro" id="IPR018490">
    <property type="entry name" value="cNMP-bd_dom_sf"/>
</dbReference>
<proteinExistence type="predicted"/>
<dbReference type="PROSITE" id="PS50042">
    <property type="entry name" value="CNMP_BINDING_3"/>
    <property type="match status" value="1"/>
</dbReference>